<keyword evidence="2 5" id="KW-0547">Nucleotide-binding</keyword>
<dbReference type="PANTHER" id="PTHR43289">
    <property type="entry name" value="MITOGEN-ACTIVATED PROTEIN KINASE KINASE KINASE 20-RELATED"/>
    <property type="match status" value="1"/>
</dbReference>
<protein>
    <submittedName>
        <fullName evidence="8">Protein kinase</fullName>
    </submittedName>
</protein>
<reference evidence="8 9" key="1">
    <citation type="submission" date="2021-12" db="EMBL/GenBank/DDBJ databases">
        <title>Discovery of the Pendulisporaceae a myxobacterial family with distinct sporulation behavior and unique specialized metabolism.</title>
        <authorList>
            <person name="Garcia R."/>
            <person name="Popoff A."/>
            <person name="Bader C.D."/>
            <person name="Loehr J."/>
            <person name="Walesch S."/>
            <person name="Walt C."/>
            <person name="Boldt J."/>
            <person name="Bunk B."/>
            <person name="Haeckl F.J.F.P.J."/>
            <person name="Gunesch A.P."/>
            <person name="Birkelbach J."/>
            <person name="Nuebel U."/>
            <person name="Pietschmann T."/>
            <person name="Bach T."/>
            <person name="Mueller R."/>
        </authorList>
    </citation>
    <scope>NUCLEOTIDE SEQUENCE [LARGE SCALE GENOMIC DNA]</scope>
    <source>
        <strain evidence="8 9">MSr11954</strain>
    </source>
</reference>
<dbReference type="SUPFAM" id="SSF56112">
    <property type="entry name" value="Protein kinase-like (PK-like)"/>
    <property type="match status" value="1"/>
</dbReference>
<dbReference type="InterPro" id="IPR000719">
    <property type="entry name" value="Prot_kinase_dom"/>
</dbReference>
<sequence>MTEPETFELGSASYRVMGELGRGGTSVVYEARRERAEGGAADDACDEAVAIKVFRDDLELSEREQQRFLREAERMRRVHHPGLATVFEAGTLADGRPYLLMPRLSGLSLAARLEHGPVPPEEAVRIFAELARAVHAVHEAGMVHRDIKPENVLLVRGSPVLLDFGIARDMHEESSTTTREGRIRGTPAYMAPERFFGEPASIASDIYELGVVLYAMLAGRLPWSSGTKMSERLHPGSVRLSSGMGDRGAGISPALAAAVLEALSTRPEIRPKDAARFALDVEAALRATGNPDSERVTADLRAHAPRETPSPSLAHTPHDAPSPASAPDAAPRARPLRRSFARVFLVGAPLAVLAAMAVRGTSRASPELAAAQPAEVRAIAPAPATANTPAQAIGATPPQTAANAPPPAAAKLQKAEAPHATSPPKAAKVPEGAAKARTTAALPIATARSSSDDTYFEDRQ</sequence>
<feature type="domain" description="Protein kinase" evidence="7">
    <location>
        <begin position="14"/>
        <end position="285"/>
    </location>
</feature>
<feature type="compositionally biased region" description="Low complexity" evidence="6">
    <location>
        <begin position="321"/>
        <end position="333"/>
    </location>
</feature>
<dbReference type="InterPro" id="IPR008271">
    <property type="entry name" value="Ser/Thr_kinase_AS"/>
</dbReference>
<dbReference type="CDD" id="cd14014">
    <property type="entry name" value="STKc_PknB_like"/>
    <property type="match status" value="1"/>
</dbReference>
<dbReference type="InterPro" id="IPR017441">
    <property type="entry name" value="Protein_kinase_ATP_BS"/>
</dbReference>
<evidence type="ECO:0000256" key="4">
    <source>
        <dbReference type="ARBA" id="ARBA00022840"/>
    </source>
</evidence>
<name>A0ABZ2LMB5_9BACT</name>
<dbReference type="PROSITE" id="PS00108">
    <property type="entry name" value="PROTEIN_KINASE_ST"/>
    <property type="match status" value="1"/>
</dbReference>
<keyword evidence="4 5" id="KW-0067">ATP-binding</keyword>
<evidence type="ECO:0000259" key="7">
    <source>
        <dbReference type="PROSITE" id="PS50011"/>
    </source>
</evidence>
<accession>A0ABZ2LMB5</accession>
<evidence type="ECO:0000256" key="6">
    <source>
        <dbReference type="SAM" id="MobiDB-lite"/>
    </source>
</evidence>
<dbReference type="PANTHER" id="PTHR43289:SF6">
    <property type="entry name" value="SERINE_THREONINE-PROTEIN KINASE NEKL-3"/>
    <property type="match status" value="1"/>
</dbReference>
<feature type="region of interest" description="Disordered" evidence="6">
    <location>
        <begin position="388"/>
        <end position="460"/>
    </location>
</feature>
<keyword evidence="3 8" id="KW-0418">Kinase</keyword>
<dbReference type="Proteomes" id="UP001370348">
    <property type="component" value="Chromosome"/>
</dbReference>
<feature type="binding site" evidence="5">
    <location>
        <position position="52"/>
    </location>
    <ligand>
        <name>ATP</name>
        <dbReference type="ChEBI" id="CHEBI:30616"/>
    </ligand>
</feature>
<dbReference type="PROSITE" id="PS50011">
    <property type="entry name" value="PROTEIN_KINASE_DOM"/>
    <property type="match status" value="1"/>
</dbReference>
<dbReference type="Gene3D" id="3.30.200.20">
    <property type="entry name" value="Phosphorylase Kinase, domain 1"/>
    <property type="match status" value="1"/>
</dbReference>
<dbReference type="SMART" id="SM00220">
    <property type="entry name" value="S_TKc"/>
    <property type="match status" value="1"/>
</dbReference>
<evidence type="ECO:0000256" key="3">
    <source>
        <dbReference type="ARBA" id="ARBA00022777"/>
    </source>
</evidence>
<keyword evidence="1" id="KW-0808">Transferase</keyword>
<feature type="compositionally biased region" description="Low complexity" evidence="6">
    <location>
        <begin position="388"/>
        <end position="403"/>
    </location>
</feature>
<dbReference type="PROSITE" id="PS00107">
    <property type="entry name" value="PROTEIN_KINASE_ATP"/>
    <property type="match status" value="1"/>
</dbReference>
<evidence type="ECO:0000256" key="5">
    <source>
        <dbReference type="PROSITE-ProRule" id="PRU10141"/>
    </source>
</evidence>
<dbReference type="EMBL" id="CP089984">
    <property type="protein sequence ID" value="WXB11897.1"/>
    <property type="molecule type" value="Genomic_DNA"/>
</dbReference>
<evidence type="ECO:0000313" key="8">
    <source>
        <dbReference type="EMBL" id="WXB11897.1"/>
    </source>
</evidence>
<feature type="region of interest" description="Disordered" evidence="6">
    <location>
        <begin position="304"/>
        <end position="333"/>
    </location>
</feature>
<dbReference type="InterPro" id="IPR011009">
    <property type="entry name" value="Kinase-like_dom_sf"/>
</dbReference>
<dbReference type="RefSeq" id="WP_394821512.1">
    <property type="nucleotide sequence ID" value="NZ_CP089984.1"/>
</dbReference>
<dbReference type="GO" id="GO:0016301">
    <property type="term" value="F:kinase activity"/>
    <property type="evidence" value="ECO:0007669"/>
    <property type="project" value="UniProtKB-KW"/>
</dbReference>
<organism evidence="8 9">
    <name type="scientific">Pendulispora albinea</name>
    <dbReference type="NCBI Taxonomy" id="2741071"/>
    <lineage>
        <taxon>Bacteria</taxon>
        <taxon>Pseudomonadati</taxon>
        <taxon>Myxococcota</taxon>
        <taxon>Myxococcia</taxon>
        <taxon>Myxococcales</taxon>
        <taxon>Sorangiineae</taxon>
        <taxon>Pendulisporaceae</taxon>
        <taxon>Pendulispora</taxon>
    </lineage>
</organism>
<evidence type="ECO:0000256" key="1">
    <source>
        <dbReference type="ARBA" id="ARBA00022679"/>
    </source>
</evidence>
<gene>
    <name evidence="8" type="ORF">LZC94_29075</name>
</gene>
<evidence type="ECO:0000256" key="2">
    <source>
        <dbReference type="ARBA" id="ARBA00022741"/>
    </source>
</evidence>
<evidence type="ECO:0000313" key="9">
    <source>
        <dbReference type="Proteomes" id="UP001370348"/>
    </source>
</evidence>
<keyword evidence="9" id="KW-1185">Reference proteome</keyword>
<dbReference type="Pfam" id="PF00069">
    <property type="entry name" value="Pkinase"/>
    <property type="match status" value="1"/>
</dbReference>
<proteinExistence type="predicted"/>
<dbReference type="Gene3D" id="1.10.510.10">
    <property type="entry name" value="Transferase(Phosphotransferase) domain 1"/>
    <property type="match status" value="1"/>
</dbReference>